<dbReference type="GO" id="GO:0003724">
    <property type="term" value="F:RNA helicase activity"/>
    <property type="evidence" value="ECO:0007669"/>
    <property type="project" value="UniProtKB-EC"/>
</dbReference>
<dbReference type="InterPro" id="IPR001650">
    <property type="entry name" value="Helicase_C-like"/>
</dbReference>
<proteinExistence type="inferred from homology"/>
<dbReference type="Pfam" id="PF04408">
    <property type="entry name" value="WHD_HA2"/>
    <property type="match status" value="1"/>
</dbReference>
<accession>A0AAQ3QC88</accession>
<dbReference type="InterPro" id="IPR014001">
    <property type="entry name" value="Helicase_ATP-bd"/>
</dbReference>
<keyword evidence="6" id="KW-0347">Helicase</keyword>
<evidence type="ECO:0000313" key="12">
    <source>
        <dbReference type="EMBL" id="WOL03255.1"/>
    </source>
</evidence>
<evidence type="ECO:0000256" key="6">
    <source>
        <dbReference type="ARBA" id="ARBA00022806"/>
    </source>
</evidence>
<dbReference type="PANTHER" id="PTHR18934:SF109">
    <property type="entry name" value="ATP-DEPENDENT RNA HELICASE DHX15 HOMOLOG"/>
    <property type="match status" value="1"/>
</dbReference>
<dbReference type="SMART" id="SM00487">
    <property type="entry name" value="DEXDc"/>
    <property type="match status" value="1"/>
</dbReference>
<sequence>MEEAASEVNPATEAPFSRRYRKLLERRKKLPVWAHRSKFIDALSKHQVVVVAAPPGSGKSTQIPQIVIEAGYASEGKQIACTQPRQLVATVLSRRVAQEMDVKLGEEVGYSVLFENCSGPKTILKYLTDGVLLRESMSDQNLERYSVIILDEVHLRTLATDILLAYLKNLLEKKARFDLKLVVMSNQVEAKKYKDYFKGARIVQPLPSLHPIEIVYLKEPVKDLVEAALDKVAQSLVSESAGDIIIFVTGMEEIVRCCSRLGKLIVELGDKIGCVNVIPLHSGMCLDMQKKAFKAAPAPTRKGGLVGRKVLVSTEIAESSLSIDGIVYTIDCGYIKQKVYNADLHVESMLTLRISKASAQRRSGCARRSAPGKCFRLYSQEIFNKFQPQDSPEILRANLAGTILQIKKLGFDDLFHLDLLDPPPPPEAVIRAVETLKCLGALDDVGRLTHSGDLMTEFPLDPQMSKMIIESPKFCCSDQILSIAAMLSVPNCFLAPMEGLEAAGESKSSFNHINSDHLSLLNVYHAYKQNNGDSTWCEKNFINQAVLKSADNVKEQLVLIMHKINLTMSSSDFSSSNSCDNIRKGLLAGYFMQVAQLDHSGDYLTVKGHHVVDLHPTSCLASRPEFVIYNDFVLASRNYIRIITEVPGHWLVEIAPHIYRLATF</sequence>
<dbReference type="Pfam" id="PF07717">
    <property type="entry name" value="OB_NTP_bind"/>
    <property type="match status" value="1"/>
</dbReference>
<evidence type="ECO:0000259" key="11">
    <source>
        <dbReference type="PROSITE" id="PS51194"/>
    </source>
</evidence>
<evidence type="ECO:0000256" key="9">
    <source>
        <dbReference type="ARBA" id="ARBA00047984"/>
    </source>
</evidence>
<dbReference type="GO" id="GO:0016787">
    <property type="term" value="F:hydrolase activity"/>
    <property type="evidence" value="ECO:0007669"/>
    <property type="project" value="UniProtKB-KW"/>
</dbReference>
<evidence type="ECO:0000256" key="8">
    <source>
        <dbReference type="ARBA" id="ARBA00023187"/>
    </source>
</evidence>
<keyword evidence="4" id="KW-0547">Nucleotide-binding</keyword>
<evidence type="ECO:0000256" key="7">
    <source>
        <dbReference type="ARBA" id="ARBA00022840"/>
    </source>
</evidence>
<keyword evidence="5" id="KW-0378">Hydrolase</keyword>
<name>A0AAQ3QC88_9LILI</name>
<evidence type="ECO:0000259" key="10">
    <source>
        <dbReference type="PROSITE" id="PS51192"/>
    </source>
</evidence>
<feature type="domain" description="Helicase ATP-binding" evidence="10">
    <location>
        <begin position="40"/>
        <end position="206"/>
    </location>
</feature>
<evidence type="ECO:0000313" key="13">
    <source>
        <dbReference type="Proteomes" id="UP001327560"/>
    </source>
</evidence>
<protein>
    <recommendedName>
        <fullName evidence="2">RNA helicase</fullName>
        <ecNumber evidence="2">3.6.4.13</ecNumber>
    </recommendedName>
</protein>
<dbReference type="InterPro" id="IPR011709">
    <property type="entry name" value="DEAD-box_helicase_OB_fold"/>
</dbReference>
<dbReference type="SMART" id="SM00847">
    <property type="entry name" value="HA2"/>
    <property type="match status" value="1"/>
</dbReference>
<dbReference type="Pfam" id="PF13245">
    <property type="entry name" value="AAA_19"/>
    <property type="match status" value="1"/>
</dbReference>
<dbReference type="GO" id="GO:0003723">
    <property type="term" value="F:RNA binding"/>
    <property type="evidence" value="ECO:0007669"/>
    <property type="project" value="TreeGrafter"/>
</dbReference>
<evidence type="ECO:0000256" key="5">
    <source>
        <dbReference type="ARBA" id="ARBA00022801"/>
    </source>
</evidence>
<dbReference type="FunFam" id="3.40.50.300:FF:000578">
    <property type="entry name" value="probable ATP-dependent RNA helicase DHX35"/>
    <property type="match status" value="1"/>
</dbReference>
<dbReference type="PANTHER" id="PTHR18934">
    <property type="entry name" value="ATP-DEPENDENT RNA HELICASE"/>
    <property type="match status" value="1"/>
</dbReference>
<keyword evidence="13" id="KW-1185">Reference proteome</keyword>
<dbReference type="InterPro" id="IPR048333">
    <property type="entry name" value="HA2_WH"/>
</dbReference>
<keyword evidence="7" id="KW-0067">ATP-binding</keyword>
<evidence type="ECO:0000256" key="1">
    <source>
        <dbReference type="ARBA" id="ARBA00008792"/>
    </source>
</evidence>
<evidence type="ECO:0000256" key="4">
    <source>
        <dbReference type="ARBA" id="ARBA00022741"/>
    </source>
</evidence>
<dbReference type="InterPro" id="IPR027417">
    <property type="entry name" value="P-loop_NTPase"/>
</dbReference>
<dbReference type="EC" id="3.6.4.13" evidence="2"/>
<dbReference type="Gene3D" id="1.20.120.1080">
    <property type="match status" value="1"/>
</dbReference>
<dbReference type="GO" id="GO:0008380">
    <property type="term" value="P:RNA splicing"/>
    <property type="evidence" value="ECO:0007669"/>
    <property type="project" value="UniProtKB-KW"/>
</dbReference>
<feature type="domain" description="Helicase C-terminal" evidence="11">
    <location>
        <begin position="224"/>
        <end position="410"/>
    </location>
</feature>
<organism evidence="12 13">
    <name type="scientific">Canna indica</name>
    <name type="common">Indian-shot</name>
    <dbReference type="NCBI Taxonomy" id="4628"/>
    <lineage>
        <taxon>Eukaryota</taxon>
        <taxon>Viridiplantae</taxon>
        <taxon>Streptophyta</taxon>
        <taxon>Embryophyta</taxon>
        <taxon>Tracheophyta</taxon>
        <taxon>Spermatophyta</taxon>
        <taxon>Magnoliopsida</taxon>
        <taxon>Liliopsida</taxon>
        <taxon>Zingiberales</taxon>
        <taxon>Cannaceae</taxon>
        <taxon>Canna</taxon>
    </lineage>
</organism>
<dbReference type="PROSITE" id="PS51194">
    <property type="entry name" value="HELICASE_CTER"/>
    <property type="match status" value="1"/>
</dbReference>
<evidence type="ECO:0000256" key="3">
    <source>
        <dbReference type="ARBA" id="ARBA00022664"/>
    </source>
</evidence>
<dbReference type="Pfam" id="PF21010">
    <property type="entry name" value="HA2_C"/>
    <property type="match status" value="1"/>
</dbReference>
<dbReference type="Proteomes" id="UP001327560">
    <property type="component" value="Chromosome 4"/>
</dbReference>
<dbReference type="EMBL" id="CP136893">
    <property type="protein sequence ID" value="WOL03255.1"/>
    <property type="molecule type" value="Genomic_DNA"/>
</dbReference>
<comment type="catalytic activity">
    <reaction evidence="9">
        <text>ATP + H2O = ADP + phosphate + H(+)</text>
        <dbReference type="Rhea" id="RHEA:13065"/>
        <dbReference type="ChEBI" id="CHEBI:15377"/>
        <dbReference type="ChEBI" id="CHEBI:15378"/>
        <dbReference type="ChEBI" id="CHEBI:30616"/>
        <dbReference type="ChEBI" id="CHEBI:43474"/>
        <dbReference type="ChEBI" id="CHEBI:456216"/>
        <dbReference type="EC" id="3.6.4.13"/>
    </reaction>
</comment>
<dbReference type="SUPFAM" id="SSF52540">
    <property type="entry name" value="P-loop containing nucleoside triphosphate hydrolases"/>
    <property type="match status" value="1"/>
</dbReference>
<dbReference type="Gene3D" id="3.40.50.300">
    <property type="entry name" value="P-loop containing nucleotide triphosphate hydrolases"/>
    <property type="match status" value="2"/>
</dbReference>
<keyword evidence="8" id="KW-0508">mRNA splicing</keyword>
<reference evidence="12 13" key="1">
    <citation type="submission" date="2023-10" db="EMBL/GenBank/DDBJ databases">
        <title>Chromosome-scale genome assembly provides insights into flower coloration mechanisms of Canna indica.</title>
        <authorList>
            <person name="Li C."/>
        </authorList>
    </citation>
    <scope>NUCLEOTIDE SEQUENCE [LARGE SCALE GENOMIC DNA]</scope>
    <source>
        <tissue evidence="12">Flower</tissue>
    </source>
</reference>
<dbReference type="PROSITE" id="PS51192">
    <property type="entry name" value="HELICASE_ATP_BIND_1"/>
    <property type="match status" value="1"/>
</dbReference>
<comment type="similarity">
    <text evidence="1">Belongs to the DEAD box helicase family. DEAH subfamily.</text>
</comment>
<evidence type="ECO:0000256" key="2">
    <source>
        <dbReference type="ARBA" id="ARBA00012552"/>
    </source>
</evidence>
<dbReference type="AlphaFoldDB" id="A0AAQ3QC88"/>
<dbReference type="GO" id="GO:0005524">
    <property type="term" value="F:ATP binding"/>
    <property type="evidence" value="ECO:0007669"/>
    <property type="project" value="UniProtKB-KW"/>
</dbReference>
<keyword evidence="3" id="KW-0507">mRNA processing</keyword>
<dbReference type="InterPro" id="IPR007502">
    <property type="entry name" value="Helicase-assoc_dom"/>
</dbReference>
<gene>
    <name evidence="12" type="ORF">Cni_G11975</name>
</gene>
<dbReference type="CDD" id="cd18791">
    <property type="entry name" value="SF2_C_RHA"/>
    <property type="match status" value="1"/>
</dbReference>
<dbReference type="GO" id="GO:0006397">
    <property type="term" value="P:mRNA processing"/>
    <property type="evidence" value="ECO:0007669"/>
    <property type="project" value="UniProtKB-KW"/>
</dbReference>